<comment type="catalytic activity">
    <reaction evidence="6">
        <text>ATP + (deoxyribonucleotide)n-3'-hydroxyl + 5'-phospho-(deoxyribonucleotide)m = (deoxyribonucleotide)n+m + AMP + diphosphate.</text>
        <dbReference type="EC" id="6.5.1.1"/>
    </reaction>
</comment>
<dbReference type="EC" id="6.5.1.1" evidence="8"/>
<dbReference type="InterPro" id="IPR012310">
    <property type="entry name" value="DNA_ligase_ATP-dep_cent"/>
</dbReference>
<dbReference type="RefSeq" id="WP_242151677.1">
    <property type="nucleotide sequence ID" value="NZ_CP093379.1"/>
</dbReference>
<evidence type="ECO:0000256" key="6">
    <source>
        <dbReference type="ARBA" id="ARBA00034003"/>
    </source>
</evidence>
<dbReference type="NCBIfam" id="NF006592">
    <property type="entry name" value="PRK09125.1"/>
    <property type="match status" value="1"/>
</dbReference>
<accession>A0ABY3X7H1</accession>
<evidence type="ECO:0000256" key="4">
    <source>
        <dbReference type="ARBA" id="ARBA00022763"/>
    </source>
</evidence>
<dbReference type="SUPFAM" id="SSF56091">
    <property type="entry name" value="DNA ligase/mRNA capping enzyme, catalytic domain"/>
    <property type="match status" value="1"/>
</dbReference>
<name>A0ABY3X7H1_9GAMM</name>
<dbReference type="Proteomes" id="UP000829542">
    <property type="component" value="Chromosome"/>
</dbReference>
<feature type="domain" description="ATP-dependent DNA ligase family profile" evidence="7">
    <location>
        <begin position="144"/>
        <end position="218"/>
    </location>
</feature>
<comment type="cofactor">
    <cofactor evidence="1">
        <name>a divalent metal cation</name>
        <dbReference type="ChEBI" id="CHEBI:60240"/>
    </cofactor>
</comment>
<keyword evidence="9" id="KW-1185">Reference proteome</keyword>
<dbReference type="InterPro" id="IPR012340">
    <property type="entry name" value="NA-bd_OB-fold"/>
</dbReference>
<evidence type="ECO:0000256" key="5">
    <source>
        <dbReference type="ARBA" id="ARBA00023204"/>
    </source>
</evidence>
<dbReference type="CDD" id="cd07896">
    <property type="entry name" value="Adenylation_kDNA_ligase_like"/>
    <property type="match status" value="1"/>
</dbReference>
<evidence type="ECO:0000256" key="1">
    <source>
        <dbReference type="ARBA" id="ARBA00001968"/>
    </source>
</evidence>
<dbReference type="PANTHER" id="PTHR47810:SF1">
    <property type="entry name" value="DNA LIGASE B"/>
    <property type="match status" value="1"/>
</dbReference>
<evidence type="ECO:0000256" key="3">
    <source>
        <dbReference type="ARBA" id="ARBA00022705"/>
    </source>
</evidence>
<keyword evidence="5" id="KW-0234">DNA repair</keyword>
<sequence length="318" mass="36314">MMRDKQRISQDFNLINSALLRALFLFLLLMIISSAVGMPLQHGISLTPQKESTLNIEEYYVSEKLDGIRGYWDGTTLFSRQGYAIVAPDWFTENLGKEPLDGEIWLGRETFETLSGLIARSDVADPLWHQVTYQIFDLPANKAPFTERIEVMKQHINELSILNPHLKMVHQQKIPTLEALEQLLRDIIDNGGEGLMLHHEAALYRPYIRHDALLKVKEVDDGCAIVRGYTQGKGKYLDMVGALEVETVIDGEIRRFRVGSGLTDEMRQSPPELGTVIIYFHNGFTKNGIPRFPRLDQIDVVDCAREKIYLEEKEIESI</sequence>
<dbReference type="Gene3D" id="3.30.470.30">
    <property type="entry name" value="DNA ligase/mRNA capping enzyme"/>
    <property type="match status" value="1"/>
</dbReference>
<reference evidence="8 9" key="1">
    <citation type="submission" date="2022-03" db="EMBL/GenBank/DDBJ databases">
        <title>Ignatzschineria rhizosphaerae HR5S32.</title>
        <authorList>
            <person name="Sun J.Q."/>
            <person name="Feng J.Y."/>
        </authorList>
    </citation>
    <scope>NUCLEOTIDE SEQUENCE [LARGE SCALE GENOMIC DNA]</scope>
    <source>
        <strain evidence="8 9">HR5S32</strain>
    </source>
</reference>
<evidence type="ECO:0000256" key="2">
    <source>
        <dbReference type="ARBA" id="ARBA00022598"/>
    </source>
</evidence>
<evidence type="ECO:0000259" key="7">
    <source>
        <dbReference type="PROSITE" id="PS50160"/>
    </source>
</evidence>
<dbReference type="SUPFAM" id="SSF50249">
    <property type="entry name" value="Nucleic acid-binding proteins"/>
    <property type="match status" value="1"/>
</dbReference>
<dbReference type="Pfam" id="PF14743">
    <property type="entry name" value="DNA_ligase_OB_2"/>
    <property type="match status" value="1"/>
</dbReference>
<dbReference type="PANTHER" id="PTHR47810">
    <property type="entry name" value="DNA LIGASE"/>
    <property type="match status" value="1"/>
</dbReference>
<dbReference type="Gene3D" id="3.30.1490.70">
    <property type="match status" value="1"/>
</dbReference>
<keyword evidence="2 8" id="KW-0436">Ligase</keyword>
<evidence type="ECO:0000313" key="8">
    <source>
        <dbReference type="EMBL" id="UNM96997.1"/>
    </source>
</evidence>
<keyword evidence="4" id="KW-0227">DNA damage</keyword>
<dbReference type="CDD" id="cd08041">
    <property type="entry name" value="OBF_kDNA_ligase_like"/>
    <property type="match status" value="1"/>
</dbReference>
<keyword evidence="3" id="KW-0235">DNA replication</keyword>
<dbReference type="InterPro" id="IPR050326">
    <property type="entry name" value="NAD_dep_DNA_ligaseB"/>
</dbReference>
<dbReference type="EMBL" id="CP093379">
    <property type="protein sequence ID" value="UNM96997.1"/>
    <property type="molecule type" value="Genomic_DNA"/>
</dbReference>
<organism evidence="8 9">
    <name type="scientific">Ignatzschineria rhizosphaerae</name>
    <dbReference type="NCBI Taxonomy" id="2923279"/>
    <lineage>
        <taxon>Bacteria</taxon>
        <taxon>Pseudomonadati</taxon>
        <taxon>Pseudomonadota</taxon>
        <taxon>Gammaproteobacteria</taxon>
        <taxon>Cardiobacteriales</taxon>
        <taxon>Ignatzschineriaceae</taxon>
        <taxon>Ignatzschineria</taxon>
    </lineage>
</organism>
<dbReference type="Gene3D" id="2.40.50.140">
    <property type="entry name" value="Nucleic acid-binding proteins"/>
    <property type="match status" value="1"/>
</dbReference>
<gene>
    <name evidence="8" type="ORF">MMG00_03855</name>
</gene>
<protein>
    <submittedName>
        <fullName evidence="8">DNA ligase</fullName>
        <ecNumber evidence="8">6.5.1.1</ecNumber>
    </submittedName>
</protein>
<proteinExistence type="predicted"/>
<dbReference type="PROSITE" id="PS50160">
    <property type="entry name" value="DNA_LIGASE_A3"/>
    <property type="match status" value="1"/>
</dbReference>
<evidence type="ECO:0000313" key="9">
    <source>
        <dbReference type="Proteomes" id="UP000829542"/>
    </source>
</evidence>
<dbReference type="InterPro" id="IPR029319">
    <property type="entry name" value="DNA_ligase_OB"/>
</dbReference>
<dbReference type="Pfam" id="PF01068">
    <property type="entry name" value="DNA_ligase_A_M"/>
    <property type="match status" value="1"/>
</dbReference>
<dbReference type="GO" id="GO:0003910">
    <property type="term" value="F:DNA ligase (ATP) activity"/>
    <property type="evidence" value="ECO:0007669"/>
    <property type="project" value="UniProtKB-EC"/>
</dbReference>